<reference evidence="1 2" key="1">
    <citation type="submission" date="2016-05" db="EMBL/GenBank/DDBJ databases">
        <title>Single-cell genome of chain-forming Candidatus Thiomargarita nelsonii and comparison to other large sulfur-oxidizing bacteria.</title>
        <authorList>
            <person name="Winkel M."/>
            <person name="Salman V."/>
            <person name="Woyke T."/>
            <person name="Schulz-Vogt H."/>
            <person name="Richter M."/>
            <person name="Flood B."/>
            <person name="Bailey J."/>
            <person name="Amann R."/>
            <person name="Mussmann M."/>
        </authorList>
    </citation>
    <scope>NUCLEOTIDE SEQUENCE [LARGE SCALE GENOMIC DNA]</scope>
    <source>
        <strain evidence="1 2">THI036</strain>
    </source>
</reference>
<sequence>MLQTFKANLNGNQLEWLDEQPVPITDKPRKVYVVLLEEPLENQSMNQTTLAALKEIENCGGQVFENVDELFKDLDE</sequence>
<gene>
    <name evidence="1" type="ORF">THIOM_003191</name>
</gene>
<protein>
    <submittedName>
        <fullName evidence="1">Uncharacterized protein</fullName>
    </submittedName>
</protein>
<dbReference type="AlphaFoldDB" id="A0A176RZF7"/>
<dbReference type="Proteomes" id="UP000076962">
    <property type="component" value="Unassembled WGS sequence"/>
</dbReference>
<dbReference type="EMBL" id="LUTY01001905">
    <property type="protein sequence ID" value="OAD21058.1"/>
    <property type="molecule type" value="Genomic_DNA"/>
</dbReference>
<keyword evidence="2" id="KW-1185">Reference proteome</keyword>
<comment type="caution">
    <text evidence="1">The sequence shown here is derived from an EMBL/GenBank/DDBJ whole genome shotgun (WGS) entry which is preliminary data.</text>
</comment>
<organism evidence="1 2">
    <name type="scientific">Candidatus Thiomargarita nelsonii</name>
    <dbReference type="NCBI Taxonomy" id="1003181"/>
    <lineage>
        <taxon>Bacteria</taxon>
        <taxon>Pseudomonadati</taxon>
        <taxon>Pseudomonadota</taxon>
        <taxon>Gammaproteobacteria</taxon>
        <taxon>Thiotrichales</taxon>
        <taxon>Thiotrichaceae</taxon>
        <taxon>Thiomargarita</taxon>
    </lineage>
</organism>
<evidence type="ECO:0000313" key="2">
    <source>
        <dbReference type="Proteomes" id="UP000076962"/>
    </source>
</evidence>
<name>A0A176RZF7_9GAMM</name>
<evidence type="ECO:0000313" key="1">
    <source>
        <dbReference type="EMBL" id="OAD21058.1"/>
    </source>
</evidence>
<accession>A0A176RZF7</accession>
<proteinExistence type="predicted"/>